<dbReference type="RefSeq" id="WP_127887504.1">
    <property type="nucleotide sequence ID" value="NZ_CP028137.1"/>
</dbReference>
<dbReference type="AlphaFoldDB" id="A0A3T0T2T0"/>
<evidence type="ECO:0000256" key="1">
    <source>
        <dbReference type="SAM" id="MobiDB-lite"/>
    </source>
</evidence>
<proteinExistence type="predicted"/>
<feature type="transmembrane region" description="Helical" evidence="2">
    <location>
        <begin position="6"/>
        <end position="26"/>
    </location>
</feature>
<accession>A0A3T0T2T0</accession>
<keyword evidence="2" id="KW-0472">Membrane</keyword>
<feature type="region of interest" description="Disordered" evidence="1">
    <location>
        <begin position="157"/>
        <end position="186"/>
    </location>
</feature>
<dbReference type="Proteomes" id="UP000285317">
    <property type="component" value="Chromosome"/>
</dbReference>
<sequence length="344" mass="35778">MEIVLGVVGLLGGLIVAAAAVVAVVIGQRRAKPASLVDIDVRLSHAGDDWWRVTATVRNLGRTDLPPTTFVADRPISFTLAGSSSAEWYGAPPQTPEWSIDPSGSLLLAPVLLPRGVPVSATAVVRGRPEVRIDAPLRYIPVRENVVETTGAAPVWGEPAAASATPSPASSTPPAPQRLVDAPLEPRPERESVLRGGFGMWSAMAAGGLGAVFIGVGIALSLAGLNSTPLGSAGVVLIGAGLTCLVGTLVIRLLRRWLEPPALWRTPRQRLRRPGTIIVLVLAYAGLALFCLEFLVEDVSGDTTWVAGVAVLLLLAALLGTGLVGFLRLVVLLGVRRASRGATA</sequence>
<name>A0A3T0T2T0_9MICO</name>
<keyword evidence="2" id="KW-0812">Transmembrane</keyword>
<gene>
    <name evidence="3" type="ORF">C1I64_13175</name>
</gene>
<protein>
    <submittedName>
        <fullName evidence="3">Uncharacterized protein</fullName>
    </submittedName>
</protein>
<organism evidence="3 4">
    <name type="scientific">Rathayibacter festucae DSM 15932</name>
    <dbReference type="NCBI Taxonomy" id="1328866"/>
    <lineage>
        <taxon>Bacteria</taxon>
        <taxon>Bacillati</taxon>
        <taxon>Actinomycetota</taxon>
        <taxon>Actinomycetes</taxon>
        <taxon>Micrococcales</taxon>
        <taxon>Microbacteriaceae</taxon>
        <taxon>Rathayibacter</taxon>
    </lineage>
</organism>
<keyword evidence="2" id="KW-1133">Transmembrane helix</keyword>
<dbReference type="EMBL" id="CP028137">
    <property type="protein sequence ID" value="AZZ52893.1"/>
    <property type="molecule type" value="Genomic_DNA"/>
</dbReference>
<feature type="transmembrane region" description="Helical" evidence="2">
    <location>
        <begin position="230"/>
        <end position="254"/>
    </location>
</feature>
<evidence type="ECO:0000313" key="4">
    <source>
        <dbReference type="Proteomes" id="UP000285317"/>
    </source>
</evidence>
<feature type="transmembrane region" description="Helical" evidence="2">
    <location>
        <begin position="308"/>
        <end position="331"/>
    </location>
</feature>
<evidence type="ECO:0000313" key="3">
    <source>
        <dbReference type="EMBL" id="AZZ52893.1"/>
    </source>
</evidence>
<evidence type="ECO:0000256" key="2">
    <source>
        <dbReference type="SAM" id="Phobius"/>
    </source>
</evidence>
<feature type="compositionally biased region" description="Low complexity" evidence="1">
    <location>
        <begin position="159"/>
        <end position="170"/>
    </location>
</feature>
<feature type="transmembrane region" description="Helical" evidence="2">
    <location>
        <begin position="198"/>
        <end position="224"/>
    </location>
</feature>
<reference evidence="3 4" key="1">
    <citation type="submission" date="2018-03" db="EMBL/GenBank/DDBJ databases">
        <title>Bacteriophage NCPPB3778 and a type I-E CRISPR drive the evolution of the US Biological Select Agent, Rathayibacter toxicus.</title>
        <authorList>
            <person name="Davis E.W.II."/>
            <person name="Tabima J.F."/>
            <person name="Weisberg A.J."/>
            <person name="Dantas Lopes L."/>
            <person name="Wiseman M.S."/>
            <person name="Wiseman M.S."/>
            <person name="Pupko T."/>
            <person name="Belcher M.S."/>
            <person name="Sechler A.J."/>
            <person name="Tancos M.A."/>
            <person name="Schroeder B.K."/>
            <person name="Murray T.D."/>
            <person name="Luster D.G."/>
            <person name="Schneider W.L."/>
            <person name="Rogers E."/>
            <person name="Andreote F.D."/>
            <person name="Grunwald N.J."/>
            <person name="Putnam M.L."/>
            <person name="Chang J.H."/>
        </authorList>
    </citation>
    <scope>NUCLEOTIDE SEQUENCE [LARGE SCALE GENOMIC DNA]</scope>
    <source>
        <strain evidence="3 4">DSM 15932</strain>
    </source>
</reference>
<feature type="transmembrane region" description="Helical" evidence="2">
    <location>
        <begin position="275"/>
        <end position="296"/>
    </location>
</feature>
<dbReference type="KEGG" id="rfs:C1I64_13175"/>